<feature type="compositionally biased region" description="Polar residues" evidence="1">
    <location>
        <begin position="145"/>
        <end position="162"/>
    </location>
</feature>
<reference evidence="4" key="1">
    <citation type="submission" date="2025-08" db="UniProtKB">
        <authorList>
            <consortium name="RefSeq"/>
        </authorList>
    </citation>
    <scope>IDENTIFICATION</scope>
    <source>
        <tissue evidence="4">Testes</tissue>
    </source>
</reference>
<protein>
    <submittedName>
        <fullName evidence="4">Uncharacterized protein LOC102808008</fullName>
    </submittedName>
</protein>
<feature type="compositionally biased region" description="Polar residues" evidence="1">
    <location>
        <begin position="170"/>
        <end position="182"/>
    </location>
</feature>
<accession>A0ABM0M6A0</accession>
<evidence type="ECO:0000313" key="3">
    <source>
        <dbReference type="Proteomes" id="UP000694865"/>
    </source>
</evidence>
<proteinExistence type="predicted"/>
<keyword evidence="2" id="KW-0812">Transmembrane</keyword>
<feature type="compositionally biased region" description="Polar residues" evidence="1">
    <location>
        <begin position="97"/>
        <end position="111"/>
    </location>
</feature>
<dbReference type="RefSeq" id="XP_006815541.1">
    <property type="nucleotide sequence ID" value="XM_006815478.1"/>
</dbReference>
<gene>
    <name evidence="4" type="primary">LOC102808008</name>
</gene>
<keyword evidence="3" id="KW-1185">Reference proteome</keyword>
<feature type="region of interest" description="Disordered" evidence="1">
    <location>
        <begin position="95"/>
        <end position="114"/>
    </location>
</feature>
<dbReference type="GeneID" id="102808008"/>
<evidence type="ECO:0000256" key="1">
    <source>
        <dbReference type="SAM" id="MobiDB-lite"/>
    </source>
</evidence>
<evidence type="ECO:0000313" key="4">
    <source>
        <dbReference type="RefSeq" id="XP_006815541.1"/>
    </source>
</evidence>
<organism evidence="3 4">
    <name type="scientific">Saccoglossus kowalevskii</name>
    <name type="common">Acorn worm</name>
    <dbReference type="NCBI Taxonomy" id="10224"/>
    <lineage>
        <taxon>Eukaryota</taxon>
        <taxon>Metazoa</taxon>
        <taxon>Hemichordata</taxon>
        <taxon>Enteropneusta</taxon>
        <taxon>Harrimaniidae</taxon>
        <taxon>Saccoglossus</taxon>
    </lineage>
</organism>
<name>A0ABM0M6A0_SACKO</name>
<feature type="region of interest" description="Disordered" evidence="1">
    <location>
        <begin position="128"/>
        <end position="182"/>
    </location>
</feature>
<evidence type="ECO:0000256" key="2">
    <source>
        <dbReference type="SAM" id="Phobius"/>
    </source>
</evidence>
<keyword evidence="2" id="KW-0472">Membrane</keyword>
<feature type="transmembrane region" description="Helical" evidence="2">
    <location>
        <begin position="247"/>
        <end position="266"/>
    </location>
</feature>
<sequence>MPNVVLRPSQIYFLHDSIDCRFQDKTDMLDTFRQLLYKEINPTAIQPIAVFDKNDKLWVYAGNRRLYLFRKLEQLGVVEYITAWRVQKVDPDKWAKRNTTNNGGRSVSIRNAPQFEDKMQKIVREWKSKKRTEMKKLQDSKKIKTTSVPRTTNKSDSSSHQVDLNKEQRSLTGSAHISPKYTNYQATGSTDRIITPRQYIPYQPPAVTPSTRTYHHTVTMPDPVSSSDRNTRETNVKSRFSRKCCCISAVVLAVLIAVLILVLWLIL</sequence>
<keyword evidence="2" id="KW-1133">Transmembrane helix</keyword>
<dbReference type="Proteomes" id="UP000694865">
    <property type="component" value="Unplaced"/>
</dbReference>